<dbReference type="InterPro" id="IPR056422">
    <property type="entry name" value="BP74_N"/>
</dbReference>
<dbReference type="Pfam" id="PF23621">
    <property type="entry name" value="BP74_N"/>
    <property type="match status" value="1"/>
</dbReference>
<protein>
    <submittedName>
        <fullName evidence="3">Calmodulin-binding protein</fullName>
    </submittedName>
</protein>
<dbReference type="PANTHER" id="PTHR35883:SF1">
    <property type="entry name" value="CALMODULIN-BINDING PROTEIN CAM-BP15-RELATED"/>
    <property type="match status" value="1"/>
</dbReference>
<name>A0ABV5NU78_9ACTN</name>
<evidence type="ECO:0000256" key="1">
    <source>
        <dbReference type="SAM" id="SignalP"/>
    </source>
</evidence>
<reference evidence="3 4" key="1">
    <citation type="submission" date="2024-09" db="EMBL/GenBank/DDBJ databases">
        <authorList>
            <person name="Sun Q."/>
            <person name="Mori K."/>
        </authorList>
    </citation>
    <scope>NUCLEOTIDE SEQUENCE [LARGE SCALE GENOMIC DNA]</scope>
    <source>
        <strain evidence="3 4">JCM 3324</strain>
    </source>
</reference>
<dbReference type="EMBL" id="JBHMCF010000029">
    <property type="protein sequence ID" value="MFB9473229.1"/>
    <property type="molecule type" value="Genomic_DNA"/>
</dbReference>
<sequence length="144" mass="16068">MPRTLNKIIALVVAITMLGLTTATPAHAAGEAYFRFTDGYGHHRFTIQLRDADKIAHARRILSGAETSRVHVLGRIHKYPASYNRPWSYHLDPGTIGFFEVAIEVCDSTITYLEDHLDEAGGAFLPGAFWCPWSSRLVDEVRPS</sequence>
<keyword evidence="4" id="KW-1185">Reference proteome</keyword>
<organism evidence="3 4">
    <name type="scientific">Nonomuraea salmonea</name>
    <dbReference type="NCBI Taxonomy" id="46181"/>
    <lineage>
        <taxon>Bacteria</taxon>
        <taxon>Bacillati</taxon>
        <taxon>Actinomycetota</taxon>
        <taxon>Actinomycetes</taxon>
        <taxon>Streptosporangiales</taxon>
        <taxon>Streptosporangiaceae</taxon>
        <taxon>Nonomuraea</taxon>
    </lineage>
</organism>
<dbReference type="InterPro" id="IPR053344">
    <property type="entry name" value="cAMP-inducible_BP74-like"/>
</dbReference>
<accession>A0ABV5NU78</accession>
<comment type="caution">
    <text evidence="3">The sequence shown here is derived from an EMBL/GenBank/DDBJ whole genome shotgun (WGS) entry which is preliminary data.</text>
</comment>
<keyword evidence="1" id="KW-0732">Signal</keyword>
<feature type="chain" id="PRO_5046319276" evidence="1">
    <location>
        <begin position="29"/>
        <end position="144"/>
    </location>
</feature>
<dbReference type="RefSeq" id="WP_379484064.1">
    <property type="nucleotide sequence ID" value="NZ_JBHMCF010000029.1"/>
</dbReference>
<proteinExistence type="predicted"/>
<evidence type="ECO:0000259" key="2">
    <source>
        <dbReference type="Pfam" id="PF23621"/>
    </source>
</evidence>
<evidence type="ECO:0000313" key="3">
    <source>
        <dbReference type="EMBL" id="MFB9473229.1"/>
    </source>
</evidence>
<gene>
    <name evidence="3" type="ORF">ACFFR3_27325</name>
</gene>
<feature type="domain" description="BP74 N-terminal" evidence="2">
    <location>
        <begin position="31"/>
        <end position="143"/>
    </location>
</feature>
<feature type="signal peptide" evidence="1">
    <location>
        <begin position="1"/>
        <end position="28"/>
    </location>
</feature>
<dbReference type="Proteomes" id="UP001589568">
    <property type="component" value="Unassembled WGS sequence"/>
</dbReference>
<dbReference type="PANTHER" id="PTHR35883">
    <property type="entry name" value="CYCLIC AMP-INDUCIBLE PROTEIN BP74-RELATED"/>
    <property type="match status" value="1"/>
</dbReference>
<evidence type="ECO:0000313" key="4">
    <source>
        <dbReference type="Proteomes" id="UP001589568"/>
    </source>
</evidence>